<keyword evidence="1" id="KW-1133">Transmembrane helix</keyword>
<keyword evidence="3" id="KW-1185">Reference proteome</keyword>
<gene>
    <name evidence="2" type="ORF">BpHYR1_025220</name>
</gene>
<evidence type="ECO:0000313" key="3">
    <source>
        <dbReference type="Proteomes" id="UP000276133"/>
    </source>
</evidence>
<protein>
    <submittedName>
        <fullName evidence="2">Uncharacterized protein</fullName>
    </submittedName>
</protein>
<proteinExistence type="predicted"/>
<organism evidence="2 3">
    <name type="scientific">Brachionus plicatilis</name>
    <name type="common">Marine rotifer</name>
    <name type="synonym">Brachionus muelleri</name>
    <dbReference type="NCBI Taxonomy" id="10195"/>
    <lineage>
        <taxon>Eukaryota</taxon>
        <taxon>Metazoa</taxon>
        <taxon>Spiralia</taxon>
        <taxon>Gnathifera</taxon>
        <taxon>Rotifera</taxon>
        <taxon>Eurotatoria</taxon>
        <taxon>Monogononta</taxon>
        <taxon>Pseudotrocha</taxon>
        <taxon>Ploima</taxon>
        <taxon>Brachionidae</taxon>
        <taxon>Brachionus</taxon>
    </lineage>
</organism>
<sequence length="287" mass="33184">MNLKVVQNFHQHVKFKKEKVKNWLCEIGLNRIKKKIIHRANAVSIKHLKFYKLFLLTPQVSFFYKSLLIFVFSVPSSLYIGFNDTVLQLGTSTLFAGLFFCFSKLASLFTEERRNALLFGPPNKELLIINGTFSIEVRLSDFSSKFSAFKVFDIITLSVIRYLDVFSITFEWGMDFSSVESIVSTDFSSAVGSCDFLGDLNYSFQYSTIYLNSRCFYDTLNSPYFNNELIVNKFDMIYIRDLKFSITDLGKLINVKFIPDLFLSHKSTFKEAWDMAANSFKAINARK</sequence>
<dbReference type="Proteomes" id="UP000276133">
    <property type="component" value="Unassembled WGS sequence"/>
</dbReference>
<keyword evidence="1" id="KW-0472">Membrane</keyword>
<reference evidence="2 3" key="1">
    <citation type="journal article" date="2018" name="Sci. Rep.">
        <title>Genomic signatures of local adaptation to the degree of environmental predictability in rotifers.</title>
        <authorList>
            <person name="Franch-Gras L."/>
            <person name="Hahn C."/>
            <person name="Garcia-Roger E.M."/>
            <person name="Carmona M.J."/>
            <person name="Serra M."/>
            <person name="Gomez A."/>
        </authorList>
    </citation>
    <scope>NUCLEOTIDE SEQUENCE [LARGE SCALE GENOMIC DNA]</scope>
    <source>
        <strain evidence="2">HYR1</strain>
    </source>
</reference>
<comment type="caution">
    <text evidence="2">The sequence shown here is derived from an EMBL/GenBank/DDBJ whole genome shotgun (WGS) entry which is preliminary data.</text>
</comment>
<dbReference type="EMBL" id="REGN01005788">
    <property type="protein sequence ID" value="RNA12009.1"/>
    <property type="molecule type" value="Genomic_DNA"/>
</dbReference>
<accession>A0A3M7QL55</accession>
<keyword evidence="1" id="KW-0812">Transmembrane</keyword>
<name>A0A3M7QL55_BRAPC</name>
<evidence type="ECO:0000256" key="1">
    <source>
        <dbReference type="SAM" id="Phobius"/>
    </source>
</evidence>
<dbReference type="AlphaFoldDB" id="A0A3M7QL55"/>
<feature type="transmembrane region" description="Helical" evidence="1">
    <location>
        <begin position="86"/>
        <end position="106"/>
    </location>
</feature>
<evidence type="ECO:0000313" key="2">
    <source>
        <dbReference type="EMBL" id="RNA12009.1"/>
    </source>
</evidence>